<evidence type="ECO:0000256" key="1">
    <source>
        <dbReference type="SAM" id="MobiDB-lite"/>
    </source>
</evidence>
<accession>A0AAN6U4S2</accession>
<comment type="caution">
    <text evidence="2">The sequence shown here is derived from an EMBL/GenBank/DDBJ whole genome shotgun (WGS) entry which is preliminary data.</text>
</comment>
<reference evidence="2" key="2">
    <citation type="submission" date="2023-05" db="EMBL/GenBank/DDBJ databases">
        <authorList>
            <consortium name="Lawrence Berkeley National Laboratory"/>
            <person name="Steindorff A."/>
            <person name="Hensen N."/>
            <person name="Bonometti L."/>
            <person name="Westerberg I."/>
            <person name="Brannstrom I.O."/>
            <person name="Guillou S."/>
            <person name="Cros-Aarteil S."/>
            <person name="Calhoun S."/>
            <person name="Haridas S."/>
            <person name="Kuo A."/>
            <person name="Mondo S."/>
            <person name="Pangilinan J."/>
            <person name="Riley R."/>
            <person name="Labutti K."/>
            <person name="Andreopoulos B."/>
            <person name="Lipzen A."/>
            <person name="Chen C."/>
            <person name="Yanf M."/>
            <person name="Daum C."/>
            <person name="Ng V."/>
            <person name="Clum A."/>
            <person name="Ohm R."/>
            <person name="Martin F."/>
            <person name="Silar P."/>
            <person name="Natvig D."/>
            <person name="Lalanne C."/>
            <person name="Gautier V."/>
            <person name="Ament-Velasquez S.L."/>
            <person name="Kruys A."/>
            <person name="Hutchinson M.I."/>
            <person name="Powell A.J."/>
            <person name="Barry K."/>
            <person name="Miller A.N."/>
            <person name="Grigoriev I.V."/>
            <person name="Debuchy R."/>
            <person name="Gladieux P."/>
            <person name="Thoren M.H."/>
            <person name="Johannesson H."/>
        </authorList>
    </citation>
    <scope>NUCLEOTIDE SEQUENCE</scope>
    <source>
        <strain evidence="2">CBS 731.68</strain>
    </source>
</reference>
<proteinExistence type="predicted"/>
<protein>
    <submittedName>
        <fullName evidence="2">Uncharacterized protein</fullName>
    </submittedName>
</protein>
<dbReference type="Proteomes" id="UP001302602">
    <property type="component" value="Unassembled WGS sequence"/>
</dbReference>
<dbReference type="Pfam" id="PF14441">
    <property type="entry name" value="OTT_1508_deam"/>
    <property type="match status" value="1"/>
</dbReference>
<dbReference type="GeneID" id="87833732"/>
<dbReference type="InterPro" id="IPR027796">
    <property type="entry name" value="OTT_1508_deam-like"/>
</dbReference>
<reference evidence="2" key="1">
    <citation type="journal article" date="2023" name="Mol. Phylogenet. Evol.">
        <title>Genome-scale phylogeny and comparative genomics of the fungal order Sordariales.</title>
        <authorList>
            <person name="Hensen N."/>
            <person name="Bonometti L."/>
            <person name="Westerberg I."/>
            <person name="Brannstrom I.O."/>
            <person name="Guillou S."/>
            <person name="Cros-Aarteil S."/>
            <person name="Calhoun S."/>
            <person name="Haridas S."/>
            <person name="Kuo A."/>
            <person name="Mondo S."/>
            <person name="Pangilinan J."/>
            <person name="Riley R."/>
            <person name="LaButti K."/>
            <person name="Andreopoulos B."/>
            <person name="Lipzen A."/>
            <person name="Chen C."/>
            <person name="Yan M."/>
            <person name="Daum C."/>
            <person name="Ng V."/>
            <person name="Clum A."/>
            <person name="Steindorff A."/>
            <person name="Ohm R.A."/>
            <person name="Martin F."/>
            <person name="Silar P."/>
            <person name="Natvig D.O."/>
            <person name="Lalanne C."/>
            <person name="Gautier V."/>
            <person name="Ament-Velasquez S.L."/>
            <person name="Kruys A."/>
            <person name="Hutchinson M.I."/>
            <person name="Powell A.J."/>
            <person name="Barry K."/>
            <person name="Miller A.N."/>
            <person name="Grigoriev I.V."/>
            <person name="Debuchy R."/>
            <person name="Gladieux P."/>
            <person name="Hiltunen Thoren M."/>
            <person name="Johannesson H."/>
        </authorList>
    </citation>
    <scope>NUCLEOTIDE SEQUENCE</scope>
    <source>
        <strain evidence="2">CBS 731.68</strain>
    </source>
</reference>
<feature type="compositionally biased region" description="Gly residues" evidence="1">
    <location>
        <begin position="544"/>
        <end position="555"/>
    </location>
</feature>
<feature type="compositionally biased region" description="Acidic residues" evidence="1">
    <location>
        <begin position="585"/>
        <end position="599"/>
    </location>
</feature>
<keyword evidence="3" id="KW-1185">Reference proteome</keyword>
<feature type="region of interest" description="Disordered" evidence="1">
    <location>
        <begin position="470"/>
        <end position="529"/>
    </location>
</feature>
<dbReference type="RefSeq" id="XP_062650143.1">
    <property type="nucleotide sequence ID" value="XM_062796964.1"/>
</dbReference>
<name>A0AAN6U4S2_9PEZI</name>
<dbReference type="AlphaFoldDB" id="A0AAN6U4S2"/>
<dbReference type="EMBL" id="MU853225">
    <property type="protein sequence ID" value="KAK4126372.1"/>
    <property type="molecule type" value="Genomic_DNA"/>
</dbReference>
<feature type="region of interest" description="Disordered" evidence="1">
    <location>
        <begin position="544"/>
        <end position="599"/>
    </location>
</feature>
<sequence length="599" mass="66872">MAQADVQDELHWIPPSLRKRFYEPVVLLDALRSIYLKDNTISQPDLEGGSGKSPQQTYFCFLNKLSQICDSEPKQPLGKTVSAIVVLDSGTLEYRFASNQRDGRELDTAKEYLTSILDVLGGVTDDEINDRAFMGPIFSDILRKVLAFNRPRVEDYMKALSDQLDFCINSSVVDRTSEGTAAANALRMLQPHLEAARNAPRLGHDEFARHSEQFLQTISSHYESSLEEYMKKKAHSNNNLVDSPWSEVRHALGRLLSYYIAIKVLISTRKFWPRLFVDFTVTTIPSSAPLSKPPSIRRNAKGIINRMSRSKSTVEAYQRHAEHLQVHGDLDQRIRQRADPARFHPIVHAEVNLLASVLRDQAEAEREGEDPVRYFHQAEFGAYIGSSKPTCLLCWFYFAAHPSGVGCRESHGNLYYNWRTPDVVPLSVAAAAAAAAAGEVREQGEEDVQLQKDILEQMVREVRKEADRAIKERSYPRRKHDSWDTPSNPLRSTTAGGSWVAGSLDGGSMKGRGEELQEATPESPGEEDGLDLVERMGQVNLDGAGLGVGQIGNRGCGKRIRASATSQWTDKSEEPEPKTCQAAWPDDEEEDDDCGGARL</sequence>
<gene>
    <name evidence="2" type="ORF">N657DRAFT_688922</name>
</gene>
<feature type="compositionally biased region" description="Polar residues" evidence="1">
    <location>
        <begin position="484"/>
        <end position="496"/>
    </location>
</feature>
<evidence type="ECO:0000313" key="3">
    <source>
        <dbReference type="Proteomes" id="UP001302602"/>
    </source>
</evidence>
<organism evidence="2 3">
    <name type="scientific">Parathielavia appendiculata</name>
    <dbReference type="NCBI Taxonomy" id="2587402"/>
    <lineage>
        <taxon>Eukaryota</taxon>
        <taxon>Fungi</taxon>
        <taxon>Dikarya</taxon>
        <taxon>Ascomycota</taxon>
        <taxon>Pezizomycotina</taxon>
        <taxon>Sordariomycetes</taxon>
        <taxon>Sordariomycetidae</taxon>
        <taxon>Sordariales</taxon>
        <taxon>Chaetomiaceae</taxon>
        <taxon>Parathielavia</taxon>
    </lineage>
</organism>
<evidence type="ECO:0000313" key="2">
    <source>
        <dbReference type="EMBL" id="KAK4126372.1"/>
    </source>
</evidence>
<dbReference type="PANTHER" id="PTHR42037:SF1">
    <property type="match status" value="1"/>
</dbReference>
<dbReference type="PANTHER" id="PTHR42037">
    <property type="match status" value="1"/>
</dbReference>